<keyword evidence="14" id="KW-1133">Transmembrane helix</keyword>
<keyword evidence="5 13" id="KW-0349">Heme</keyword>
<keyword evidence="8" id="KW-0492">Microsome</keyword>
<evidence type="ECO:0000256" key="10">
    <source>
        <dbReference type="ARBA" id="ARBA00023004"/>
    </source>
</evidence>
<evidence type="ECO:0000256" key="6">
    <source>
        <dbReference type="ARBA" id="ARBA00022723"/>
    </source>
</evidence>
<dbReference type="GO" id="GO:0016705">
    <property type="term" value="F:oxidoreductase activity, acting on paired donors, with incorporation or reduction of molecular oxygen"/>
    <property type="evidence" value="ECO:0007669"/>
    <property type="project" value="InterPro"/>
</dbReference>
<reference evidence="15" key="1">
    <citation type="submission" date="2023-06" db="EMBL/GenBank/DDBJ databases">
        <title>Identification of Cytochrome P450s in Maconellicoccus hirsutus.</title>
        <authorList>
            <person name="Selvamani S.B."/>
            <person name="Negi N."/>
            <person name="Nagarjuna Reddy K.V."/>
            <person name="Ramasamy G.G."/>
        </authorList>
    </citation>
    <scope>NUCLEOTIDE SEQUENCE</scope>
</reference>
<evidence type="ECO:0000256" key="3">
    <source>
        <dbReference type="ARBA" id="ARBA00004406"/>
    </source>
</evidence>
<dbReference type="GO" id="GO:0005506">
    <property type="term" value="F:iron ion binding"/>
    <property type="evidence" value="ECO:0007669"/>
    <property type="project" value="InterPro"/>
</dbReference>
<evidence type="ECO:0000256" key="12">
    <source>
        <dbReference type="ARBA" id="ARBA00023136"/>
    </source>
</evidence>
<dbReference type="InterPro" id="IPR050196">
    <property type="entry name" value="Cytochrome_P450_Monoox"/>
</dbReference>
<comment type="cofactor">
    <cofactor evidence="1 13">
        <name>heme</name>
        <dbReference type="ChEBI" id="CHEBI:30413"/>
    </cofactor>
</comment>
<keyword evidence="12 14" id="KW-0472">Membrane</keyword>
<proteinExistence type="evidence at transcript level"/>
<feature type="transmembrane region" description="Helical" evidence="14">
    <location>
        <begin position="6"/>
        <end position="27"/>
    </location>
</feature>
<dbReference type="Gene3D" id="1.10.630.10">
    <property type="entry name" value="Cytochrome P450"/>
    <property type="match status" value="1"/>
</dbReference>
<evidence type="ECO:0000256" key="1">
    <source>
        <dbReference type="ARBA" id="ARBA00001971"/>
    </source>
</evidence>
<evidence type="ECO:0000256" key="7">
    <source>
        <dbReference type="ARBA" id="ARBA00022824"/>
    </source>
</evidence>
<feature type="binding site" description="axial binding residue" evidence="13">
    <location>
        <position position="451"/>
    </location>
    <ligand>
        <name>heme</name>
        <dbReference type="ChEBI" id="CHEBI:30413"/>
    </ligand>
    <ligandPart>
        <name>Fe</name>
        <dbReference type="ChEBI" id="CHEBI:18248"/>
    </ligandPart>
</feature>
<dbReference type="AlphaFoldDB" id="A0AAT9UVH2"/>
<evidence type="ECO:0000256" key="13">
    <source>
        <dbReference type="PIRSR" id="PIRSR602401-1"/>
    </source>
</evidence>
<dbReference type="EMBL" id="OR117255">
    <property type="protein sequence ID" value="WIM41695.1"/>
    <property type="molecule type" value="mRNA"/>
</dbReference>
<protein>
    <submittedName>
        <fullName evidence="15">Cytochrome P450 3639B3</fullName>
    </submittedName>
</protein>
<keyword evidence="7" id="KW-0256">Endoplasmic reticulum</keyword>
<dbReference type="PANTHER" id="PTHR24291:SF189">
    <property type="entry name" value="CYTOCHROME P450 4C3-RELATED"/>
    <property type="match status" value="1"/>
</dbReference>
<dbReference type="GO" id="GO:0004497">
    <property type="term" value="F:monooxygenase activity"/>
    <property type="evidence" value="ECO:0007669"/>
    <property type="project" value="UniProtKB-KW"/>
</dbReference>
<accession>A0AAT9UVH2</accession>
<keyword evidence="6 13" id="KW-0479">Metal-binding</keyword>
<evidence type="ECO:0000256" key="4">
    <source>
        <dbReference type="ARBA" id="ARBA00010617"/>
    </source>
</evidence>
<dbReference type="GO" id="GO:0005789">
    <property type="term" value="C:endoplasmic reticulum membrane"/>
    <property type="evidence" value="ECO:0007669"/>
    <property type="project" value="UniProtKB-SubCell"/>
</dbReference>
<dbReference type="Pfam" id="PF00067">
    <property type="entry name" value="p450"/>
    <property type="match status" value="1"/>
</dbReference>
<keyword evidence="10 13" id="KW-0408">Iron</keyword>
<dbReference type="PRINTS" id="PR00385">
    <property type="entry name" value="P450"/>
</dbReference>
<evidence type="ECO:0000313" key="15">
    <source>
        <dbReference type="EMBL" id="WIM41695.1"/>
    </source>
</evidence>
<evidence type="ECO:0000256" key="5">
    <source>
        <dbReference type="ARBA" id="ARBA00022617"/>
    </source>
</evidence>
<comment type="subcellular location">
    <subcellularLocation>
        <location evidence="3">Endoplasmic reticulum membrane</location>
        <topology evidence="3">Peripheral membrane protein</topology>
    </subcellularLocation>
    <subcellularLocation>
        <location evidence="2">Microsome membrane</location>
        <topology evidence="2">Peripheral membrane protein</topology>
    </subcellularLocation>
</comment>
<dbReference type="PANTHER" id="PTHR24291">
    <property type="entry name" value="CYTOCHROME P450 FAMILY 4"/>
    <property type="match status" value="1"/>
</dbReference>
<name>A0AAT9UVH2_MACHI</name>
<sequence>MELSQFFQVLNSNTLWILIFTLIIYYIRLKRNEKNIRREKCASSFDGPTTIPYFGNSLNFILRPEDIANTLIHYTKKYGPRYRLWIGEKLSIVIADAADAETVLTSSKSLNKGQDFCELFGRIFAPSSFSSDGNVWKQERKIFQFPVKPNALVNYIETMNDVARMIVNELRPKARSGENFDAVNYMSRATLYIACASFFDTKEPIISQEHYPIFRETAERFLKDSFDLMFHPKLIRKIKQLVGLQKFKRTFNIMKLPYLKLAQTGALNRKRSPDDGNKAEEYDEPFKKIIDILRDDSFNAKSRFAETATFIVGGSETSAVTLSFTMLMLAIHQDVQDKVYEELEGIFGDSDRDVAAEDIKRMNYLEKVFKETLRMFPLVPFLIRTPKEDIALGDRTIPSGTEFIINVISLQRNSKYFPDPDKFDPERFSEERIKALPKGSYLPFAIGARNCLGKNFAMHEIKILCSAVLRKYRLYSTTKLNDIKIEMAFLLGKVDGYNISISARNKA</sequence>
<keyword evidence="11" id="KW-0503">Monooxygenase</keyword>
<dbReference type="PRINTS" id="PR00463">
    <property type="entry name" value="EP450I"/>
</dbReference>
<organism evidence="15">
    <name type="scientific">Maconellicoccus hirsutus</name>
    <name type="common">Pink hibiscus mealybug</name>
    <dbReference type="NCBI Taxonomy" id="177089"/>
    <lineage>
        <taxon>Eukaryota</taxon>
        <taxon>Metazoa</taxon>
        <taxon>Ecdysozoa</taxon>
        <taxon>Arthropoda</taxon>
        <taxon>Hexapoda</taxon>
        <taxon>Insecta</taxon>
        <taxon>Pterygota</taxon>
        <taxon>Neoptera</taxon>
        <taxon>Paraneoptera</taxon>
        <taxon>Hemiptera</taxon>
        <taxon>Sternorrhyncha</taxon>
        <taxon>Coccoidea</taxon>
        <taxon>Pseudococcidae</taxon>
        <taxon>Maconellicoccus</taxon>
    </lineage>
</organism>
<keyword evidence="14" id="KW-0812">Transmembrane</keyword>
<keyword evidence="9" id="KW-0560">Oxidoreductase</keyword>
<dbReference type="InterPro" id="IPR001128">
    <property type="entry name" value="Cyt_P450"/>
</dbReference>
<evidence type="ECO:0000256" key="14">
    <source>
        <dbReference type="SAM" id="Phobius"/>
    </source>
</evidence>
<evidence type="ECO:0000256" key="11">
    <source>
        <dbReference type="ARBA" id="ARBA00023033"/>
    </source>
</evidence>
<dbReference type="InterPro" id="IPR036396">
    <property type="entry name" value="Cyt_P450_sf"/>
</dbReference>
<comment type="similarity">
    <text evidence="4">Belongs to the cytochrome P450 family.</text>
</comment>
<evidence type="ECO:0000256" key="8">
    <source>
        <dbReference type="ARBA" id="ARBA00022848"/>
    </source>
</evidence>
<evidence type="ECO:0000256" key="2">
    <source>
        <dbReference type="ARBA" id="ARBA00004174"/>
    </source>
</evidence>
<dbReference type="InterPro" id="IPR002401">
    <property type="entry name" value="Cyt_P450_E_grp-I"/>
</dbReference>
<dbReference type="SUPFAM" id="SSF48264">
    <property type="entry name" value="Cytochrome P450"/>
    <property type="match status" value="1"/>
</dbReference>
<dbReference type="GO" id="GO:0020037">
    <property type="term" value="F:heme binding"/>
    <property type="evidence" value="ECO:0007669"/>
    <property type="project" value="InterPro"/>
</dbReference>
<evidence type="ECO:0000256" key="9">
    <source>
        <dbReference type="ARBA" id="ARBA00023002"/>
    </source>
</evidence>